<dbReference type="Proteomes" id="UP000483820">
    <property type="component" value="Chromosome III"/>
</dbReference>
<dbReference type="EMBL" id="WUAV01000003">
    <property type="protein sequence ID" value="KAF1760409.1"/>
    <property type="molecule type" value="Genomic_DNA"/>
</dbReference>
<proteinExistence type="predicted"/>
<dbReference type="KEGG" id="crq:GCK72_008658"/>
<comment type="caution">
    <text evidence="1">The sequence shown here is derived from an EMBL/GenBank/DDBJ whole genome shotgun (WGS) entry which is preliminary data.</text>
</comment>
<dbReference type="AlphaFoldDB" id="A0A6A5H0A0"/>
<dbReference type="GeneID" id="78774710"/>
<dbReference type="RefSeq" id="XP_053586531.1">
    <property type="nucleotide sequence ID" value="XM_053726954.1"/>
</dbReference>
<name>A0A6A5H0A0_CAERE</name>
<dbReference type="CTD" id="78774710"/>
<accession>A0A6A5H0A0</accession>
<evidence type="ECO:0000313" key="1">
    <source>
        <dbReference type="EMBL" id="KAF1760409.1"/>
    </source>
</evidence>
<gene>
    <name evidence="1" type="ORF">GCK72_008658</name>
</gene>
<reference evidence="1 2" key="1">
    <citation type="submission" date="2019-12" db="EMBL/GenBank/DDBJ databases">
        <title>Chromosome-level assembly of the Caenorhabditis remanei genome.</title>
        <authorList>
            <person name="Teterina A.A."/>
            <person name="Willis J.H."/>
            <person name="Phillips P.C."/>
        </authorList>
    </citation>
    <scope>NUCLEOTIDE SEQUENCE [LARGE SCALE GENOMIC DNA]</scope>
    <source>
        <strain evidence="1 2">PX506</strain>
        <tissue evidence="1">Whole organism</tissue>
    </source>
</reference>
<organism evidence="1 2">
    <name type="scientific">Caenorhabditis remanei</name>
    <name type="common">Caenorhabditis vulgaris</name>
    <dbReference type="NCBI Taxonomy" id="31234"/>
    <lineage>
        <taxon>Eukaryota</taxon>
        <taxon>Metazoa</taxon>
        <taxon>Ecdysozoa</taxon>
        <taxon>Nematoda</taxon>
        <taxon>Chromadorea</taxon>
        <taxon>Rhabditida</taxon>
        <taxon>Rhabditina</taxon>
        <taxon>Rhabditomorpha</taxon>
        <taxon>Rhabditoidea</taxon>
        <taxon>Rhabditidae</taxon>
        <taxon>Peloderinae</taxon>
        <taxon>Caenorhabditis</taxon>
    </lineage>
</organism>
<protein>
    <submittedName>
        <fullName evidence="1">Uncharacterized protein</fullName>
    </submittedName>
</protein>
<sequence length="71" mass="7638">MYYIESLIEVDKWTGGTVGKEMTLKICISWLGAMLGSFCGQYATILRDESVGGVAGGLIGQATAEILIFFL</sequence>
<evidence type="ECO:0000313" key="2">
    <source>
        <dbReference type="Proteomes" id="UP000483820"/>
    </source>
</evidence>